<evidence type="ECO:0000256" key="5">
    <source>
        <dbReference type="ARBA" id="ARBA00022660"/>
    </source>
</evidence>
<evidence type="ECO:0000259" key="17">
    <source>
        <dbReference type="PROSITE" id="PS50857"/>
    </source>
</evidence>
<dbReference type="GO" id="GO:0042773">
    <property type="term" value="P:ATP synthesis coupled electron transport"/>
    <property type="evidence" value="ECO:0007669"/>
    <property type="project" value="TreeGrafter"/>
</dbReference>
<dbReference type="InterPro" id="IPR008972">
    <property type="entry name" value="Cupredoxin"/>
</dbReference>
<keyword evidence="5" id="KW-0679">Respiratory chain</keyword>
<evidence type="ECO:0000256" key="13">
    <source>
        <dbReference type="ARBA" id="ARBA00024688"/>
    </source>
</evidence>
<keyword evidence="4" id="KW-0813">Transport</keyword>
<evidence type="ECO:0000256" key="16">
    <source>
        <dbReference type="SAM" id="Phobius"/>
    </source>
</evidence>
<comment type="catalytic activity">
    <reaction evidence="15">
        <text>4 Fe(II)-[cytochrome c] + O2 + 8 H(+)(in) = 4 Fe(III)-[cytochrome c] + 2 H2O + 4 H(+)(out)</text>
        <dbReference type="Rhea" id="RHEA:11436"/>
        <dbReference type="Rhea" id="RHEA-COMP:10350"/>
        <dbReference type="Rhea" id="RHEA-COMP:14399"/>
        <dbReference type="ChEBI" id="CHEBI:15377"/>
        <dbReference type="ChEBI" id="CHEBI:15378"/>
        <dbReference type="ChEBI" id="CHEBI:15379"/>
        <dbReference type="ChEBI" id="CHEBI:29033"/>
        <dbReference type="ChEBI" id="CHEBI:29034"/>
        <dbReference type="EC" id="7.1.1.9"/>
    </reaction>
</comment>
<evidence type="ECO:0000256" key="12">
    <source>
        <dbReference type="ARBA" id="ARBA00023136"/>
    </source>
</evidence>
<evidence type="ECO:0000256" key="6">
    <source>
        <dbReference type="ARBA" id="ARBA00022692"/>
    </source>
</evidence>
<dbReference type="InterPro" id="IPR036257">
    <property type="entry name" value="Cyt_c_oxidase_su2_TM_sf"/>
</dbReference>
<evidence type="ECO:0000256" key="2">
    <source>
        <dbReference type="ARBA" id="ARBA00007866"/>
    </source>
</evidence>
<evidence type="ECO:0000256" key="3">
    <source>
        <dbReference type="ARBA" id="ARBA00012949"/>
    </source>
</evidence>
<feature type="transmembrane region" description="Helical" evidence="16">
    <location>
        <begin position="83"/>
        <end position="104"/>
    </location>
</feature>
<dbReference type="InterPro" id="IPR045187">
    <property type="entry name" value="CcO_II"/>
</dbReference>
<dbReference type="InterPro" id="IPR001505">
    <property type="entry name" value="Copper_CuA"/>
</dbReference>
<evidence type="ECO:0000256" key="10">
    <source>
        <dbReference type="ARBA" id="ARBA00022989"/>
    </source>
</evidence>
<comment type="caution">
    <text evidence="18">The sequence shown here is derived from an EMBL/GenBank/DDBJ whole genome shotgun (WGS) entry which is preliminary data.</text>
</comment>
<keyword evidence="19" id="KW-1185">Reference proteome</keyword>
<dbReference type="GO" id="GO:0005507">
    <property type="term" value="F:copper ion binding"/>
    <property type="evidence" value="ECO:0007669"/>
    <property type="project" value="InterPro"/>
</dbReference>
<dbReference type="GO" id="GO:0016020">
    <property type="term" value="C:membrane"/>
    <property type="evidence" value="ECO:0007669"/>
    <property type="project" value="UniProtKB-SubCell"/>
</dbReference>
<dbReference type="Proteomes" id="UP000600101">
    <property type="component" value="Unassembled WGS sequence"/>
</dbReference>
<accession>A0A9X0UBW3</accession>
<comment type="function">
    <text evidence="13">Subunits I and II form the functional core of the enzyme complex. Electrons originating in cytochrome c are transferred via heme a and Cu(A) to the binuclear center formed by heme a3 and Cu(B).</text>
</comment>
<evidence type="ECO:0000256" key="9">
    <source>
        <dbReference type="ARBA" id="ARBA00022982"/>
    </source>
</evidence>
<dbReference type="GO" id="GO:0004129">
    <property type="term" value="F:cytochrome-c oxidase activity"/>
    <property type="evidence" value="ECO:0007669"/>
    <property type="project" value="UniProtKB-EC"/>
</dbReference>
<reference evidence="18" key="1">
    <citation type="submission" date="2020-08" db="EMBL/GenBank/DDBJ databases">
        <authorList>
            <person name="Hu Y."/>
            <person name="Nguyen S.V."/>
            <person name="Li F."/>
            <person name="Fanning S."/>
        </authorList>
    </citation>
    <scope>NUCLEOTIDE SEQUENCE</scope>
    <source>
        <strain evidence="18">SYSU D8009</strain>
    </source>
</reference>
<dbReference type="PROSITE" id="PS50857">
    <property type="entry name" value="COX2_CUA"/>
    <property type="match status" value="1"/>
</dbReference>
<dbReference type="EMBL" id="JACOMF010000001">
    <property type="protein sequence ID" value="MBC4013708.1"/>
    <property type="molecule type" value="Genomic_DNA"/>
</dbReference>
<sequence>MAIALILVLVAVGSVVFHFLSPWWWTPIASNWRYIDETILITFWITGVVFVAIILFMAYCVYRFRHRPDRQAAYEPENKRLEWWLTIATAVGVVAMLAPGLFVWSQFVTVPAEATEVEIVGQQWRWSYRLPGPDGRLGTSDVRNISPDNPLGLNPNDPDGQDDVVVDGEDLHLPVDRPVKVLLRAVDVLHDFYVPEFRAKMDMIPGSVTYFWFTPTRTGTFEVLCAELCGVGHSAMRGRVVIQTQAEYQAWLSGQRSFAQLEPAR</sequence>
<dbReference type="InterPro" id="IPR002429">
    <property type="entry name" value="CcO_II-like_C"/>
</dbReference>
<evidence type="ECO:0000256" key="11">
    <source>
        <dbReference type="ARBA" id="ARBA00023008"/>
    </source>
</evidence>
<dbReference type="PROSITE" id="PS00078">
    <property type="entry name" value="COX2"/>
    <property type="match status" value="1"/>
</dbReference>
<dbReference type="Gene3D" id="2.60.40.420">
    <property type="entry name" value="Cupredoxins - blue copper proteins"/>
    <property type="match status" value="1"/>
</dbReference>
<dbReference type="AlphaFoldDB" id="A0A9X0UBW3"/>
<keyword evidence="8" id="KW-1278">Translocase</keyword>
<dbReference type="NCBIfam" id="TIGR02866">
    <property type="entry name" value="CoxB"/>
    <property type="match status" value="1"/>
</dbReference>
<dbReference type="EC" id="7.1.1.9" evidence="3"/>
<dbReference type="Gene3D" id="1.10.287.90">
    <property type="match status" value="1"/>
</dbReference>
<protein>
    <recommendedName>
        <fullName evidence="3">cytochrome-c oxidase</fullName>
        <ecNumber evidence="3">7.1.1.9</ecNumber>
    </recommendedName>
    <alternativeName>
        <fullName evidence="14">Cytochrome aa3 subunit 2</fullName>
    </alternativeName>
</protein>
<evidence type="ECO:0000313" key="18">
    <source>
        <dbReference type="EMBL" id="MBC4013708.1"/>
    </source>
</evidence>
<dbReference type="GO" id="GO:0016491">
    <property type="term" value="F:oxidoreductase activity"/>
    <property type="evidence" value="ECO:0007669"/>
    <property type="project" value="InterPro"/>
</dbReference>
<keyword evidence="11" id="KW-0186">Copper</keyword>
<dbReference type="SUPFAM" id="SSF49503">
    <property type="entry name" value="Cupredoxins"/>
    <property type="match status" value="1"/>
</dbReference>
<evidence type="ECO:0000256" key="14">
    <source>
        <dbReference type="ARBA" id="ARBA00031399"/>
    </source>
</evidence>
<dbReference type="Pfam" id="PF00116">
    <property type="entry name" value="COX2"/>
    <property type="match status" value="1"/>
</dbReference>
<evidence type="ECO:0000256" key="15">
    <source>
        <dbReference type="ARBA" id="ARBA00047816"/>
    </source>
</evidence>
<feature type="transmembrane region" description="Helical" evidence="16">
    <location>
        <begin position="41"/>
        <end position="62"/>
    </location>
</feature>
<dbReference type="RefSeq" id="WP_186768488.1">
    <property type="nucleotide sequence ID" value="NZ_JACOMF010000001.1"/>
</dbReference>
<dbReference type="SUPFAM" id="SSF81464">
    <property type="entry name" value="Cytochrome c oxidase subunit II-like, transmembrane region"/>
    <property type="match status" value="1"/>
</dbReference>
<dbReference type="PANTHER" id="PTHR22888">
    <property type="entry name" value="CYTOCHROME C OXIDASE, SUBUNIT II"/>
    <property type="match status" value="1"/>
</dbReference>
<feature type="domain" description="Cytochrome oxidase subunit II copper A binding" evidence="17">
    <location>
        <begin position="112"/>
        <end position="254"/>
    </location>
</feature>
<keyword evidence="10 16" id="KW-1133">Transmembrane helix</keyword>
<evidence type="ECO:0000313" key="19">
    <source>
        <dbReference type="Proteomes" id="UP000600101"/>
    </source>
</evidence>
<dbReference type="PANTHER" id="PTHR22888:SF9">
    <property type="entry name" value="CYTOCHROME C OXIDASE SUBUNIT 2"/>
    <property type="match status" value="1"/>
</dbReference>
<gene>
    <name evidence="18" type="primary">coxB</name>
    <name evidence="18" type="ORF">H7965_00105</name>
</gene>
<evidence type="ECO:0000256" key="1">
    <source>
        <dbReference type="ARBA" id="ARBA00004141"/>
    </source>
</evidence>
<comment type="similarity">
    <text evidence="2">Belongs to the cytochrome c oxidase subunit 2 family.</text>
</comment>
<evidence type="ECO:0000256" key="8">
    <source>
        <dbReference type="ARBA" id="ARBA00022967"/>
    </source>
</evidence>
<evidence type="ECO:0000256" key="7">
    <source>
        <dbReference type="ARBA" id="ARBA00022723"/>
    </source>
</evidence>
<dbReference type="InterPro" id="IPR014222">
    <property type="entry name" value="Cyt_c_oxidase_su2"/>
</dbReference>
<evidence type="ECO:0000256" key="4">
    <source>
        <dbReference type="ARBA" id="ARBA00022448"/>
    </source>
</evidence>
<proteinExistence type="inferred from homology"/>
<name>A0A9X0UBW3_9PROT</name>
<keyword evidence="6 16" id="KW-0812">Transmembrane</keyword>
<keyword evidence="9" id="KW-0249">Electron transport</keyword>
<comment type="subcellular location">
    <subcellularLocation>
        <location evidence="1">Membrane</location>
        <topology evidence="1">Multi-pass membrane protein</topology>
    </subcellularLocation>
</comment>
<dbReference type="CDD" id="cd13919">
    <property type="entry name" value="CuRO_HCO_II_like_5"/>
    <property type="match status" value="1"/>
</dbReference>
<organism evidence="18 19">
    <name type="scientific">Siccirubricoccus deserti</name>
    <dbReference type="NCBI Taxonomy" id="2013562"/>
    <lineage>
        <taxon>Bacteria</taxon>
        <taxon>Pseudomonadati</taxon>
        <taxon>Pseudomonadota</taxon>
        <taxon>Alphaproteobacteria</taxon>
        <taxon>Acetobacterales</taxon>
        <taxon>Roseomonadaceae</taxon>
        <taxon>Siccirubricoccus</taxon>
    </lineage>
</organism>
<keyword evidence="12 16" id="KW-0472">Membrane</keyword>
<keyword evidence="7" id="KW-0479">Metal-binding</keyword>